<reference evidence="1" key="1">
    <citation type="submission" date="2022-10" db="EMBL/GenBank/DDBJ databases">
        <title>Tapping the CABI collections for fungal endophytes: first genome assemblies for Collariella, Neodidymelliopsis, Ascochyta clinopodiicola, Didymella pomorum, Didymosphaeria variabile, Neocosmospora piperis and Neocucurbitaria cava.</title>
        <authorList>
            <person name="Hill R."/>
        </authorList>
    </citation>
    <scope>NUCLEOTIDE SEQUENCE</scope>
    <source>
        <strain evidence="1">IMI 360193</strain>
    </source>
</reference>
<keyword evidence="2" id="KW-1185">Reference proteome</keyword>
<dbReference type="Proteomes" id="UP001140562">
    <property type="component" value="Unassembled WGS sequence"/>
</dbReference>
<dbReference type="AlphaFoldDB" id="A0A9W8WY42"/>
<comment type="caution">
    <text evidence="1">The sequence shown here is derived from an EMBL/GenBank/DDBJ whole genome shotgun (WGS) entry which is preliminary data.</text>
</comment>
<organism evidence="1 2">
    <name type="scientific">Didymella glomerata</name>
    <dbReference type="NCBI Taxonomy" id="749621"/>
    <lineage>
        <taxon>Eukaryota</taxon>
        <taxon>Fungi</taxon>
        <taxon>Dikarya</taxon>
        <taxon>Ascomycota</taxon>
        <taxon>Pezizomycotina</taxon>
        <taxon>Dothideomycetes</taxon>
        <taxon>Pleosporomycetidae</taxon>
        <taxon>Pleosporales</taxon>
        <taxon>Pleosporineae</taxon>
        <taxon>Didymellaceae</taxon>
        <taxon>Didymella</taxon>
    </lineage>
</organism>
<evidence type="ECO:0000313" key="2">
    <source>
        <dbReference type="Proteomes" id="UP001140562"/>
    </source>
</evidence>
<dbReference type="OrthoDB" id="3796275at2759"/>
<name>A0A9W8WY42_9PLEO</name>
<evidence type="ECO:0000313" key="1">
    <source>
        <dbReference type="EMBL" id="KAJ4335987.1"/>
    </source>
</evidence>
<gene>
    <name evidence="1" type="ORF">N0V87_005708</name>
</gene>
<sequence>MVIGEPGVETVTSKSMKFCYDGPLGQWDGLDDGVDIFLKEIQAAFERCKGVPTDITQSVEHLNPDFATAEHLQVGSEIDLDGRFKNNVVSKARSVLMTLTNPKFADGREPTDLPALPRSFKFGSSKVFAAALRPIGSELDKVFKIPGDGPDQQVRLICELKSCSTVNIAEMIKRGTESCEKDSFRNLIGQVVRDMLKWRVKYAIVSTYKETVFLKIDRAHSDPSHWGVYYSRGIINSSDKATLDHTVYKV</sequence>
<accession>A0A9W8WY42</accession>
<dbReference type="EMBL" id="JAPEUV010000054">
    <property type="protein sequence ID" value="KAJ4335987.1"/>
    <property type="molecule type" value="Genomic_DNA"/>
</dbReference>
<proteinExistence type="predicted"/>
<protein>
    <submittedName>
        <fullName evidence="1">Uncharacterized protein</fullName>
    </submittedName>
</protein>